<name>A0A9J5X9D8_SOLCO</name>
<dbReference type="AlphaFoldDB" id="A0A9J5X9D8"/>
<protein>
    <submittedName>
        <fullName evidence="1">Uncharacterized protein</fullName>
    </submittedName>
</protein>
<reference evidence="1 2" key="1">
    <citation type="submission" date="2020-09" db="EMBL/GenBank/DDBJ databases">
        <title>De no assembly of potato wild relative species, Solanum commersonii.</title>
        <authorList>
            <person name="Cho K."/>
        </authorList>
    </citation>
    <scope>NUCLEOTIDE SEQUENCE [LARGE SCALE GENOMIC DNA]</scope>
    <source>
        <strain evidence="1">LZ3.2</strain>
        <tissue evidence="1">Leaf</tissue>
    </source>
</reference>
<dbReference type="EMBL" id="JACXVP010000009">
    <property type="protein sequence ID" value="KAG5584923.1"/>
    <property type="molecule type" value="Genomic_DNA"/>
</dbReference>
<evidence type="ECO:0000313" key="1">
    <source>
        <dbReference type="EMBL" id="KAG5584923.1"/>
    </source>
</evidence>
<organism evidence="1 2">
    <name type="scientific">Solanum commersonii</name>
    <name type="common">Commerson's wild potato</name>
    <name type="synonym">Commerson's nightshade</name>
    <dbReference type="NCBI Taxonomy" id="4109"/>
    <lineage>
        <taxon>Eukaryota</taxon>
        <taxon>Viridiplantae</taxon>
        <taxon>Streptophyta</taxon>
        <taxon>Embryophyta</taxon>
        <taxon>Tracheophyta</taxon>
        <taxon>Spermatophyta</taxon>
        <taxon>Magnoliopsida</taxon>
        <taxon>eudicotyledons</taxon>
        <taxon>Gunneridae</taxon>
        <taxon>Pentapetalae</taxon>
        <taxon>asterids</taxon>
        <taxon>lamiids</taxon>
        <taxon>Solanales</taxon>
        <taxon>Solanaceae</taxon>
        <taxon>Solanoideae</taxon>
        <taxon>Solaneae</taxon>
        <taxon>Solanum</taxon>
    </lineage>
</organism>
<dbReference type="Proteomes" id="UP000824120">
    <property type="component" value="Chromosome 9"/>
</dbReference>
<proteinExistence type="predicted"/>
<accession>A0A9J5X9D8</accession>
<gene>
    <name evidence="1" type="ORF">H5410_045357</name>
</gene>
<sequence>MKLMSCRIAYSNGLLVWSNPFDNFVGINTDGTVENEVVSDLNEDYSDLNGIDIDLPGADTYQNEVDIDLPSSDTYNKTTPKEVPIGEIDVDRGFEDIRINEKIDMFVSKLHKQLSKIHNLLVKVHTEVAILNKKAPTNLDQQDSSNLHQQHLAIILLQLQFVVIEVELRGGEPKRPTNGVSSNVGFGIYTSASGTQILNENLSQTLSLK</sequence>
<keyword evidence="2" id="KW-1185">Reference proteome</keyword>
<evidence type="ECO:0000313" key="2">
    <source>
        <dbReference type="Proteomes" id="UP000824120"/>
    </source>
</evidence>
<comment type="caution">
    <text evidence="1">The sequence shown here is derived from an EMBL/GenBank/DDBJ whole genome shotgun (WGS) entry which is preliminary data.</text>
</comment>